<protein>
    <submittedName>
        <fullName evidence="6">Flagellar biosynthesis protein FlgN</fullName>
    </submittedName>
</protein>
<organism evidence="6">
    <name type="scientific">Rhodothermus marinus</name>
    <name type="common">Rhodothermus obamensis</name>
    <dbReference type="NCBI Taxonomy" id="29549"/>
    <lineage>
        <taxon>Bacteria</taxon>
        <taxon>Pseudomonadati</taxon>
        <taxon>Rhodothermota</taxon>
        <taxon>Rhodothermia</taxon>
        <taxon>Rhodothermales</taxon>
        <taxon>Rhodothermaceae</taxon>
        <taxon>Rhodothermus</taxon>
    </lineage>
</organism>
<dbReference type="SUPFAM" id="SSF140566">
    <property type="entry name" value="FlgN-like"/>
    <property type="match status" value="1"/>
</dbReference>
<dbReference type="InterPro" id="IPR036679">
    <property type="entry name" value="FlgN-like_sf"/>
</dbReference>
<evidence type="ECO:0000256" key="1">
    <source>
        <dbReference type="ARBA" id="ARBA00002397"/>
    </source>
</evidence>
<reference evidence="6" key="1">
    <citation type="journal article" date="2020" name="mSystems">
        <title>Genome- and Community-Level Interaction Insights into Carbon Utilization and Element Cycling Functions of Hydrothermarchaeota in Hydrothermal Sediment.</title>
        <authorList>
            <person name="Zhou Z."/>
            <person name="Liu Y."/>
            <person name="Xu W."/>
            <person name="Pan J."/>
            <person name="Luo Z.H."/>
            <person name="Li M."/>
        </authorList>
    </citation>
    <scope>NUCLEOTIDE SEQUENCE [LARGE SCALE GENOMIC DNA]</scope>
    <source>
        <strain evidence="6">SpSt-143</strain>
    </source>
</reference>
<keyword evidence="4" id="KW-0175">Coiled coil</keyword>
<evidence type="ECO:0000313" key="6">
    <source>
        <dbReference type="EMBL" id="HER95176.1"/>
    </source>
</evidence>
<dbReference type="InterPro" id="IPR007809">
    <property type="entry name" value="FlgN-like"/>
</dbReference>
<keyword evidence="6" id="KW-0282">Flagellum</keyword>
<keyword evidence="6" id="KW-0966">Cell projection</keyword>
<sequence>MNPSQVNSPASLVQQLIGTLHQELALFAELEQCLETQLDALRQHNVEALEEAAMATSNRLTRLERLEQTRLRQGRLLRRILKLEPSASGEQLLTALAALPEGASATQTLRQLQQALQTQQERTRRQCETLEFALQYAIHIGQELLEFLQELEQPATARVYTPTGRTTPASPQRSVVNQVG</sequence>
<evidence type="ECO:0000256" key="2">
    <source>
        <dbReference type="ARBA" id="ARBA00007703"/>
    </source>
</evidence>
<dbReference type="GO" id="GO:0044780">
    <property type="term" value="P:bacterial-type flagellum assembly"/>
    <property type="evidence" value="ECO:0007669"/>
    <property type="project" value="InterPro"/>
</dbReference>
<proteinExistence type="inferred from homology"/>
<comment type="function">
    <text evidence="1">Required for the efficient initiation of filament assembly.</text>
</comment>
<dbReference type="EMBL" id="DSGB01000002">
    <property type="protein sequence ID" value="HER95176.1"/>
    <property type="molecule type" value="Genomic_DNA"/>
</dbReference>
<accession>A0A7V2AYW0</accession>
<name>A0A7V2AYW0_RHOMR</name>
<evidence type="ECO:0000256" key="5">
    <source>
        <dbReference type="SAM" id="MobiDB-lite"/>
    </source>
</evidence>
<dbReference type="Pfam" id="PF05130">
    <property type="entry name" value="FlgN"/>
    <property type="match status" value="1"/>
</dbReference>
<keyword evidence="6" id="KW-0969">Cilium</keyword>
<comment type="caution">
    <text evidence="6">The sequence shown here is derived from an EMBL/GenBank/DDBJ whole genome shotgun (WGS) entry which is preliminary data.</text>
</comment>
<feature type="compositionally biased region" description="Polar residues" evidence="5">
    <location>
        <begin position="163"/>
        <end position="180"/>
    </location>
</feature>
<evidence type="ECO:0000256" key="4">
    <source>
        <dbReference type="SAM" id="Coils"/>
    </source>
</evidence>
<feature type="coiled-coil region" evidence="4">
    <location>
        <begin position="31"/>
        <end position="66"/>
    </location>
</feature>
<evidence type="ECO:0000256" key="3">
    <source>
        <dbReference type="ARBA" id="ARBA00022795"/>
    </source>
</evidence>
<gene>
    <name evidence="6" type="ORF">ENO59_01440</name>
</gene>
<comment type="similarity">
    <text evidence="2">Belongs to the FlgN family.</text>
</comment>
<feature type="region of interest" description="Disordered" evidence="5">
    <location>
        <begin position="159"/>
        <end position="180"/>
    </location>
</feature>
<dbReference type="Gene3D" id="1.20.58.300">
    <property type="entry name" value="FlgN-like"/>
    <property type="match status" value="1"/>
</dbReference>
<dbReference type="AlphaFoldDB" id="A0A7V2AYW0"/>
<keyword evidence="3" id="KW-1005">Bacterial flagellum biogenesis</keyword>